<accession>A0A448WNK0</accession>
<gene>
    <name evidence="5" type="ORF">PXEA_LOCUS9665</name>
</gene>
<dbReference type="AlphaFoldDB" id="A0A448WNK0"/>
<comment type="caution">
    <text evidence="5">The sequence shown here is derived from an EMBL/GenBank/DDBJ whole genome shotgun (WGS) entry which is preliminary data.</text>
</comment>
<dbReference type="InterPro" id="IPR036640">
    <property type="entry name" value="ABC1_TM_sf"/>
</dbReference>
<evidence type="ECO:0000256" key="4">
    <source>
        <dbReference type="SAM" id="SignalP"/>
    </source>
</evidence>
<dbReference type="Gene3D" id="3.40.50.300">
    <property type="entry name" value="P-loop containing nucleotide triphosphate hydrolases"/>
    <property type="match status" value="1"/>
</dbReference>
<sequence>MFHLCFILPLNIRVLSVVNLCSEALGRLIASSGDTGRAMNAAEKIFCTLDRRGRIPRDEGWSPTGAPTGDIEFRKLTFQYPTRPGINVLNVSDAV</sequence>
<name>A0A448WNK0_9PLAT</name>
<evidence type="ECO:0000313" key="5">
    <source>
        <dbReference type="EMBL" id="VEL16225.1"/>
    </source>
</evidence>
<keyword evidence="1" id="KW-0812">Transmembrane</keyword>
<reference evidence="5" key="1">
    <citation type="submission" date="2018-11" db="EMBL/GenBank/DDBJ databases">
        <authorList>
            <consortium name="Pathogen Informatics"/>
        </authorList>
    </citation>
    <scope>NUCLEOTIDE SEQUENCE</scope>
</reference>
<dbReference type="Proteomes" id="UP000784294">
    <property type="component" value="Unassembled WGS sequence"/>
</dbReference>
<dbReference type="GO" id="GO:0005524">
    <property type="term" value="F:ATP binding"/>
    <property type="evidence" value="ECO:0007669"/>
    <property type="project" value="InterPro"/>
</dbReference>
<feature type="signal peptide" evidence="4">
    <location>
        <begin position="1"/>
        <end position="16"/>
    </location>
</feature>
<evidence type="ECO:0000256" key="3">
    <source>
        <dbReference type="ARBA" id="ARBA00023136"/>
    </source>
</evidence>
<proteinExistence type="predicted"/>
<dbReference type="OrthoDB" id="6500128at2759"/>
<keyword evidence="6" id="KW-1185">Reference proteome</keyword>
<keyword evidence="2" id="KW-1133">Transmembrane helix</keyword>
<dbReference type="Gene3D" id="1.20.1560.10">
    <property type="entry name" value="ABC transporter type 1, transmembrane domain"/>
    <property type="match status" value="1"/>
</dbReference>
<keyword evidence="3" id="KW-0472">Membrane</keyword>
<evidence type="ECO:0000256" key="1">
    <source>
        <dbReference type="ARBA" id="ARBA00022692"/>
    </source>
</evidence>
<dbReference type="EMBL" id="CAAALY010027608">
    <property type="protein sequence ID" value="VEL16225.1"/>
    <property type="molecule type" value="Genomic_DNA"/>
</dbReference>
<evidence type="ECO:0000313" key="6">
    <source>
        <dbReference type="Proteomes" id="UP000784294"/>
    </source>
</evidence>
<dbReference type="InterPro" id="IPR027417">
    <property type="entry name" value="P-loop_NTPase"/>
</dbReference>
<keyword evidence="4" id="KW-0732">Signal</keyword>
<organism evidence="5 6">
    <name type="scientific">Protopolystoma xenopodis</name>
    <dbReference type="NCBI Taxonomy" id="117903"/>
    <lineage>
        <taxon>Eukaryota</taxon>
        <taxon>Metazoa</taxon>
        <taxon>Spiralia</taxon>
        <taxon>Lophotrochozoa</taxon>
        <taxon>Platyhelminthes</taxon>
        <taxon>Monogenea</taxon>
        <taxon>Polyopisthocotylea</taxon>
        <taxon>Polystomatidea</taxon>
        <taxon>Polystomatidae</taxon>
        <taxon>Protopolystoma</taxon>
    </lineage>
</organism>
<protein>
    <submittedName>
        <fullName evidence="5">Uncharacterized protein</fullName>
    </submittedName>
</protein>
<feature type="chain" id="PRO_5019574657" evidence="4">
    <location>
        <begin position="17"/>
        <end position="95"/>
    </location>
</feature>
<evidence type="ECO:0000256" key="2">
    <source>
        <dbReference type="ARBA" id="ARBA00022989"/>
    </source>
</evidence>
<dbReference type="GO" id="GO:0016020">
    <property type="term" value="C:membrane"/>
    <property type="evidence" value="ECO:0007669"/>
    <property type="project" value="InterPro"/>
</dbReference>